<evidence type="ECO:0000313" key="4">
    <source>
        <dbReference type="EMBL" id="TDR20752.1"/>
    </source>
</evidence>
<accession>A0A4R6XM71</accession>
<organism evidence="4 5">
    <name type="scientific">Marinicella litoralis</name>
    <dbReference type="NCBI Taxonomy" id="644220"/>
    <lineage>
        <taxon>Bacteria</taxon>
        <taxon>Pseudomonadati</taxon>
        <taxon>Pseudomonadota</taxon>
        <taxon>Gammaproteobacteria</taxon>
        <taxon>Lysobacterales</taxon>
        <taxon>Marinicellaceae</taxon>
        <taxon>Marinicella</taxon>
    </lineage>
</organism>
<dbReference type="PROSITE" id="PS50106">
    <property type="entry name" value="PDZ"/>
    <property type="match status" value="1"/>
</dbReference>
<sequence length="597" mass="68582">MRFLLLWLLLLATNLSIASTTTPIQYHFTPTDAAHHLAHVSITFPNVTSKTFQVKLPVWRSGRYEILDLSKAVSSFYAQDLHGQAIQWEKSDKNSWKLFLNHPGPVTIGYQIYANTLKQRVIHIDSTHAFLDASGVFMFSPAFRDHPLTVSLDVPNHWQSRSGMEKSSSHQFVADNYDQLVDSPIETGVHEFLSFQLDQQNYEIVIWGEGNHDIADIKTKVSLLHHEAKKIWETFPYKRYVYIFHAGDQLRGATEHVNSTIIQQNRFNFKPRKPYLKVLSTTAHELIHTWNVKAYRPAGIAPYDYSKENYSDLFWMAEGITSYYDDLFLLRAGIFKPKEYFAQMAEHMKNHLDNPGRKVESLAQSSFDTWLKDDAQQSHNAAVSIYLEGNMVAWRLDQEIRSLTDNQYGLDQLQKLLYQRHHNTNQGYHKQDVLNLLEEITGHNMNAFWQAYVEGTQAIDFDQLLFFYGLQKTPKEPSADAAWIGANLNIEGEFVGIKTVDSDSPAWHAGLTMGDQLLSINGIKLSPDNVKIRLKQLTIGTSYEIHYFSAGRLRTTTITPVDTPNPDFFIEPVDKPDRQQKARFKSWAGQDLVPRKK</sequence>
<dbReference type="InterPro" id="IPR024191">
    <property type="entry name" value="Peptidase_M61"/>
</dbReference>
<gene>
    <name evidence="4" type="ORF">C8D91_1730</name>
</gene>
<evidence type="ECO:0000256" key="2">
    <source>
        <dbReference type="SAM" id="SignalP"/>
    </source>
</evidence>
<feature type="region of interest" description="Disordered" evidence="1">
    <location>
        <begin position="571"/>
        <end position="597"/>
    </location>
</feature>
<name>A0A4R6XM71_9GAMM</name>
<dbReference type="InterPro" id="IPR027268">
    <property type="entry name" value="Peptidase_M4/M1_CTD_sf"/>
</dbReference>
<dbReference type="InterPro" id="IPR041489">
    <property type="entry name" value="PDZ_6"/>
</dbReference>
<evidence type="ECO:0000256" key="1">
    <source>
        <dbReference type="SAM" id="MobiDB-lite"/>
    </source>
</evidence>
<dbReference type="Gene3D" id="2.60.40.3650">
    <property type="match status" value="1"/>
</dbReference>
<dbReference type="GO" id="GO:0008237">
    <property type="term" value="F:metallopeptidase activity"/>
    <property type="evidence" value="ECO:0007669"/>
    <property type="project" value="UniProtKB-KW"/>
</dbReference>
<feature type="domain" description="PDZ" evidence="3">
    <location>
        <begin position="467"/>
        <end position="526"/>
    </location>
</feature>
<dbReference type="RefSeq" id="WP_099018578.1">
    <property type="nucleotide sequence ID" value="NZ_NIHB01000001.1"/>
</dbReference>
<keyword evidence="4" id="KW-0378">Hydrolase</keyword>
<dbReference type="EMBL" id="SNZB01000003">
    <property type="protein sequence ID" value="TDR20752.1"/>
    <property type="molecule type" value="Genomic_DNA"/>
</dbReference>
<dbReference type="SUPFAM" id="SSF55486">
    <property type="entry name" value="Metalloproteases ('zincins'), catalytic domain"/>
    <property type="match status" value="1"/>
</dbReference>
<dbReference type="AlphaFoldDB" id="A0A4R6XM71"/>
<dbReference type="InterPro" id="IPR007963">
    <property type="entry name" value="Peptidase_M61_catalytic"/>
</dbReference>
<dbReference type="InterPro" id="IPR040756">
    <property type="entry name" value="Peptidase_M61_N"/>
</dbReference>
<dbReference type="InterPro" id="IPR001478">
    <property type="entry name" value="PDZ"/>
</dbReference>
<dbReference type="SMART" id="SM00228">
    <property type="entry name" value="PDZ"/>
    <property type="match status" value="1"/>
</dbReference>
<dbReference type="Pfam" id="PF05299">
    <property type="entry name" value="Peptidase_M61"/>
    <property type="match status" value="1"/>
</dbReference>
<keyword evidence="5" id="KW-1185">Reference proteome</keyword>
<comment type="caution">
    <text evidence="4">The sequence shown here is derived from an EMBL/GenBank/DDBJ whole genome shotgun (WGS) entry which is preliminary data.</text>
</comment>
<dbReference type="SUPFAM" id="SSF50156">
    <property type="entry name" value="PDZ domain-like"/>
    <property type="match status" value="1"/>
</dbReference>
<evidence type="ECO:0000259" key="3">
    <source>
        <dbReference type="PROSITE" id="PS50106"/>
    </source>
</evidence>
<dbReference type="InterPro" id="IPR036034">
    <property type="entry name" value="PDZ_sf"/>
</dbReference>
<dbReference type="Gene3D" id="2.30.42.10">
    <property type="match status" value="1"/>
</dbReference>
<dbReference type="Pfam" id="PF17820">
    <property type="entry name" value="PDZ_6"/>
    <property type="match status" value="1"/>
</dbReference>
<dbReference type="PIRSF" id="PIRSF016493">
    <property type="entry name" value="Glycyl_aminpptds"/>
    <property type="match status" value="1"/>
</dbReference>
<evidence type="ECO:0000313" key="5">
    <source>
        <dbReference type="Proteomes" id="UP000295724"/>
    </source>
</evidence>
<keyword evidence="4" id="KW-0645">Protease</keyword>
<reference evidence="4 5" key="1">
    <citation type="submission" date="2019-03" db="EMBL/GenBank/DDBJ databases">
        <title>Genomic Encyclopedia of Type Strains, Phase IV (KMG-IV): sequencing the most valuable type-strain genomes for metagenomic binning, comparative biology and taxonomic classification.</title>
        <authorList>
            <person name="Goeker M."/>
        </authorList>
    </citation>
    <scope>NUCLEOTIDE SEQUENCE [LARGE SCALE GENOMIC DNA]</scope>
    <source>
        <strain evidence="4 5">DSM 25488</strain>
    </source>
</reference>
<dbReference type="GO" id="GO:0006508">
    <property type="term" value="P:proteolysis"/>
    <property type="evidence" value="ECO:0007669"/>
    <property type="project" value="UniProtKB-KW"/>
</dbReference>
<protein>
    <submittedName>
        <fullName evidence="4">Putative metalloprotease with PDZ domain</fullName>
    </submittedName>
</protein>
<keyword evidence="4" id="KW-0482">Metalloprotease</keyword>
<dbReference type="Pfam" id="PF17899">
    <property type="entry name" value="Peptidase_M61_N"/>
    <property type="match status" value="1"/>
</dbReference>
<dbReference type="OrthoDB" id="9778516at2"/>
<proteinExistence type="predicted"/>
<dbReference type="Gene3D" id="1.10.390.10">
    <property type="entry name" value="Neutral Protease Domain 2"/>
    <property type="match status" value="1"/>
</dbReference>
<keyword evidence="2" id="KW-0732">Signal</keyword>
<feature type="signal peptide" evidence="2">
    <location>
        <begin position="1"/>
        <end position="18"/>
    </location>
</feature>
<dbReference type="Proteomes" id="UP000295724">
    <property type="component" value="Unassembled WGS sequence"/>
</dbReference>
<feature type="chain" id="PRO_5020668374" evidence="2">
    <location>
        <begin position="19"/>
        <end position="597"/>
    </location>
</feature>